<dbReference type="InterPro" id="IPR003723">
    <property type="entry name" value="Precorrin-6x_reduct"/>
</dbReference>
<dbReference type="EMBL" id="JBHUMP010000002">
    <property type="protein sequence ID" value="MFD2738724.1"/>
    <property type="molecule type" value="Genomic_DNA"/>
</dbReference>
<reference evidence="5" key="1">
    <citation type="journal article" date="2019" name="Int. J. Syst. Evol. Microbiol.">
        <title>The Global Catalogue of Microorganisms (GCM) 10K type strain sequencing project: providing services to taxonomists for standard genome sequencing and annotation.</title>
        <authorList>
            <consortium name="The Broad Institute Genomics Platform"/>
            <consortium name="The Broad Institute Genome Sequencing Center for Infectious Disease"/>
            <person name="Wu L."/>
            <person name="Ma J."/>
        </authorList>
    </citation>
    <scope>NUCLEOTIDE SEQUENCE [LARGE SCALE GENOMIC DNA]</scope>
    <source>
        <strain evidence="5">TISTR 2562</strain>
    </source>
</reference>
<evidence type="ECO:0000256" key="3">
    <source>
        <dbReference type="ARBA" id="ARBA00023002"/>
    </source>
</evidence>
<proteinExistence type="predicted"/>
<organism evidence="4 5">
    <name type="scientific">Sulfitobacter aestuarii</name>
    <dbReference type="NCBI Taxonomy" id="2161676"/>
    <lineage>
        <taxon>Bacteria</taxon>
        <taxon>Pseudomonadati</taxon>
        <taxon>Pseudomonadota</taxon>
        <taxon>Alphaproteobacteria</taxon>
        <taxon>Rhodobacterales</taxon>
        <taxon>Roseobacteraceae</taxon>
        <taxon>Sulfitobacter</taxon>
    </lineage>
</organism>
<dbReference type="PANTHER" id="PTHR36925">
    <property type="entry name" value="COBALT-PRECORRIN-6A REDUCTASE"/>
    <property type="match status" value="1"/>
</dbReference>
<evidence type="ECO:0000256" key="2">
    <source>
        <dbReference type="ARBA" id="ARBA00022573"/>
    </source>
</evidence>
<dbReference type="GO" id="GO:0016491">
    <property type="term" value="F:oxidoreductase activity"/>
    <property type="evidence" value="ECO:0007669"/>
    <property type="project" value="UniProtKB-KW"/>
</dbReference>
<gene>
    <name evidence="4" type="ORF">ACFSUD_03990</name>
</gene>
<sequence length="244" mass="25961">MSRVLNLLLLAGSAEASEIVAHLSGGAYRIDVLLSEPARGPGALALPGRLMPNPSASQIAAGLDRIDAVLDASHGFDARLSVAGQAAAKHRGLPFMSLQRPPWDLAENPLWQGAADVTGARQHITPDARVFAATGWASLEDFLPFPGARLLLRQTRARLRDMPDPLVEPVFSPPPYSVVGETALFRRLAIDMLICRNIGGDASRPKLDAATALGLPVVLIDRPPRPAMPQVADTQAALDWLATL</sequence>
<keyword evidence="5" id="KW-1185">Reference proteome</keyword>
<comment type="pathway">
    <text evidence="1">Cofactor biosynthesis; adenosylcobalamin biosynthesis.</text>
</comment>
<evidence type="ECO:0000313" key="5">
    <source>
        <dbReference type="Proteomes" id="UP001597474"/>
    </source>
</evidence>
<dbReference type="Proteomes" id="UP001597474">
    <property type="component" value="Unassembled WGS sequence"/>
</dbReference>
<evidence type="ECO:0000256" key="1">
    <source>
        <dbReference type="ARBA" id="ARBA00004953"/>
    </source>
</evidence>
<dbReference type="Pfam" id="PF02571">
    <property type="entry name" value="CbiJ"/>
    <property type="match status" value="1"/>
</dbReference>
<protein>
    <submittedName>
        <fullName evidence="4">Precorrin-6A/cobalt-precorrin-6A reductase</fullName>
        <ecNumber evidence="4">1.3.1.-</ecNumber>
    </submittedName>
</protein>
<evidence type="ECO:0000313" key="4">
    <source>
        <dbReference type="EMBL" id="MFD2738724.1"/>
    </source>
</evidence>
<dbReference type="RefSeq" id="WP_386371685.1">
    <property type="nucleotide sequence ID" value="NZ_JBHUMP010000002.1"/>
</dbReference>
<comment type="caution">
    <text evidence="4">The sequence shown here is derived from an EMBL/GenBank/DDBJ whole genome shotgun (WGS) entry which is preliminary data.</text>
</comment>
<name>A0ABW5TZ17_9RHOB</name>
<accession>A0ABW5TZ17</accession>
<dbReference type="PANTHER" id="PTHR36925:SF1">
    <property type="entry name" value="COBALT-PRECORRIN-6A REDUCTASE"/>
    <property type="match status" value="1"/>
</dbReference>
<keyword evidence="2" id="KW-0169">Cobalamin biosynthesis</keyword>
<dbReference type="PROSITE" id="PS51014">
    <property type="entry name" value="COBK_CBIJ"/>
    <property type="match status" value="1"/>
</dbReference>
<keyword evidence="3 4" id="KW-0560">Oxidoreductase</keyword>
<dbReference type="EC" id="1.3.1.-" evidence="4"/>